<comment type="caution">
    <text evidence="2">The sequence shown here is derived from an EMBL/GenBank/DDBJ whole genome shotgun (WGS) entry which is preliminary data.</text>
</comment>
<dbReference type="Proteomes" id="UP000185753">
    <property type="component" value="Unassembled WGS sequence"/>
</dbReference>
<keyword evidence="2" id="KW-0687">Ribonucleoprotein</keyword>
<keyword evidence="2" id="KW-0689">Ribosomal protein</keyword>
<reference evidence="3" key="1">
    <citation type="submission" date="2016-06" db="EMBL/GenBank/DDBJ databases">
        <authorList>
            <person name="Radolfova-Krizova L."/>
            <person name="Nemec A."/>
        </authorList>
    </citation>
    <scope>NUCLEOTIDE SEQUENCE [LARGE SCALE GENOMIC DNA]</scope>
    <source>
        <strain evidence="3">ANC 4275</strain>
    </source>
</reference>
<organism evidence="2 3">
    <name type="scientific">Acinetobacter gandensis</name>
    <dbReference type="NCBI Taxonomy" id="1443941"/>
    <lineage>
        <taxon>Bacteria</taxon>
        <taxon>Pseudomonadati</taxon>
        <taxon>Pseudomonadota</taxon>
        <taxon>Gammaproteobacteria</taxon>
        <taxon>Moraxellales</taxon>
        <taxon>Moraxellaceae</taxon>
        <taxon>Acinetobacter</taxon>
    </lineage>
</organism>
<dbReference type="InterPro" id="IPR051531">
    <property type="entry name" value="N-acetyltransferase"/>
</dbReference>
<dbReference type="InterPro" id="IPR000182">
    <property type="entry name" value="GNAT_dom"/>
</dbReference>
<dbReference type="PANTHER" id="PTHR43792">
    <property type="entry name" value="GNAT FAMILY, PUTATIVE (AFU_ORTHOLOGUE AFUA_3G00765)-RELATED-RELATED"/>
    <property type="match status" value="1"/>
</dbReference>
<sequence length="193" mass="22313">MDQQGGQLTLDHFTIENDQIELKILQQKDAAELYAAIQASLIELRKFPASLIWSLQEPNLEASHAFCLSRMQALLNKENFVYVVRDQDCKNFLGVMDIHEINWEKNSAAVGFWGNAQFKQQGYMCTALKLFAETLMNQWSFQRLEAFVDTENVLARKLCEKVDFKIIEIQQGKVQNPVDGSMRDICRYVLEKK</sequence>
<dbReference type="GO" id="GO:0016747">
    <property type="term" value="F:acyltransferase activity, transferring groups other than amino-acyl groups"/>
    <property type="evidence" value="ECO:0007669"/>
    <property type="project" value="InterPro"/>
</dbReference>
<gene>
    <name evidence="2" type="ORF">A9J31_11915</name>
</gene>
<dbReference type="AlphaFoldDB" id="A0A1A7RC33"/>
<dbReference type="PANTHER" id="PTHR43792:SF1">
    <property type="entry name" value="N-ACETYLTRANSFERASE DOMAIN-CONTAINING PROTEIN"/>
    <property type="match status" value="1"/>
</dbReference>
<name>A0A1A7RC33_9GAMM</name>
<dbReference type="InterPro" id="IPR016181">
    <property type="entry name" value="Acyl_CoA_acyltransferase"/>
</dbReference>
<dbReference type="OrthoDB" id="8913805at2"/>
<protein>
    <submittedName>
        <fullName evidence="2">Ribosomal protein acetyltransferase</fullName>
    </submittedName>
</protein>
<dbReference type="Gene3D" id="3.40.630.30">
    <property type="match status" value="1"/>
</dbReference>
<dbReference type="EMBL" id="LZDS01000003">
    <property type="protein sequence ID" value="OBX29810.1"/>
    <property type="molecule type" value="Genomic_DNA"/>
</dbReference>
<dbReference type="STRING" id="1443941.A9J31_11915"/>
<keyword evidence="3" id="KW-1185">Reference proteome</keyword>
<feature type="domain" description="N-acetyltransferase" evidence="1">
    <location>
        <begin position="22"/>
        <end position="165"/>
    </location>
</feature>
<keyword evidence="2" id="KW-0808">Transferase</keyword>
<evidence type="ECO:0000313" key="3">
    <source>
        <dbReference type="Proteomes" id="UP000185753"/>
    </source>
</evidence>
<accession>A0A1A7RC33</accession>
<dbReference type="SUPFAM" id="SSF55729">
    <property type="entry name" value="Acyl-CoA N-acyltransferases (Nat)"/>
    <property type="match status" value="1"/>
</dbReference>
<evidence type="ECO:0000313" key="2">
    <source>
        <dbReference type="EMBL" id="OBX29810.1"/>
    </source>
</evidence>
<proteinExistence type="predicted"/>
<dbReference type="GO" id="GO:0005840">
    <property type="term" value="C:ribosome"/>
    <property type="evidence" value="ECO:0007669"/>
    <property type="project" value="UniProtKB-KW"/>
</dbReference>
<dbReference type="Pfam" id="PF13302">
    <property type="entry name" value="Acetyltransf_3"/>
    <property type="match status" value="1"/>
</dbReference>
<evidence type="ECO:0000259" key="1">
    <source>
        <dbReference type="Pfam" id="PF13302"/>
    </source>
</evidence>